<dbReference type="Proteomes" id="UP000824782">
    <property type="component" value="Unassembled WGS sequence"/>
</dbReference>
<keyword evidence="5" id="KW-1185">Reference proteome</keyword>
<feature type="compositionally biased region" description="Basic and acidic residues" evidence="2">
    <location>
        <begin position="405"/>
        <end position="417"/>
    </location>
</feature>
<name>A0AAV6YNU2_ENGPU</name>
<reference evidence="4" key="1">
    <citation type="thesis" date="2020" institute="ProQuest LLC" country="789 East Eisenhower Parkway, Ann Arbor, MI, USA">
        <title>Comparative Genomics and Chromosome Evolution.</title>
        <authorList>
            <person name="Mudd A.B."/>
        </authorList>
    </citation>
    <scope>NUCLEOTIDE SEQUENCE</scope>
    <source>
        <strain evidence="4">237g6f4</strain>
        <tissue evidence="4">Blood</tissue>
    </source>
</reference>
<evidence type="ECO:0000256" key="1">
    <source>
        <dbReference type="PROSITE-ProRule" id="PRU00047"/>
    </source>
</evidence>
<feature type="region of interest" description="Disordered" evidence="2">
    <location>
        <begin position="383"/>
        <end position="418"/>
    </location>
</feature>
<sequence>METLTEREVSTWCEEMCIGDEKSFALCGKFFHASDDEILQIVNELPGVTHAKVVDRRGDEDTPFPAALIATDKILEREYFASVIAVPPGHGRQWKIIWPMRPAVIGQQDPNTQHRRPSRCLPPTPLSARSEETPASADMLVAAMERLVSQFAKIQPESSYRRLRTFSGITPIPAGEEGYDTWRDVSLQYLQEWQCTDAVKKQRIVESLKGPAMEVVQAAWRSDPNATFQDYMAALEDAFGTPEDATDLLYKLRTTYQEPGEKLSDYLYRLDKLVHRIVSKGGLSSQDVDRYRLDQVLRGALTNDPTAQRLRCCDKEKVPPSFHLLLKEVRQEEAIMAAREQTSKRVTAATLKAEPSREEELLKIIEKQTEQISQLLKSHTKEVERLKLVPTTSHERQPRSTRSTSQDRQRDGDRKTEGCYVCGDPSHVARRCPNRWSPKKSLSHYENKLSGNGEGDLVGPAPHVPASINGQPCTVLLDSGSQVSIIFEKWYKKYLSGVPLQPLSGLVVWGLSEHSYPYSGYVSVMLRFPKTVAGVEKEIPIIALVCPEAEGDQRSIPVIVGTNANIFRTLAQWCREIGGDNYSQTLTIHPACLAAYIRKEEERRELHQECFDPCFEGSDLKKYEKESLIKGMMERREAFSLGDWDLGLAQRVEHRIRLTDEKPFRERSRRLAPADIRKMGIFGCVWTTVL</sequence>
<evidence type="ECO:0000313" key="5">
    <source>
        <dbReference type="Proteomes" id="UP000824782"/>
    </source>
</evidence>
<feature type="region of interest" description="Disordered" evidence="2">
    <location>
        <begin position="108"/>
        <end position="132"/>
    </location>
</feature>
<dbReference type="EMBL" id="WNYA01040712">
    <property type="protein sequence ID" value="KAG8536600.1"/>
    <property type="molecule type" value="Genomic_DNA"/>
</dbReference>
<protein>
    <recommendedName>
        <fullName evidence="3">CCHC-type domain-containing protein</fullName>
    </recommendedName>
</protein>
<dbReference type="InterPro" id="IPR026523">
    <property type="entry name" value="PNMA"/>
</dbReference>
<keyword evidence="1" id="KW-0863">Zinc-finger</keyword>
<dbReference type="SUPFAM" id="SSF57756">
    <property type="entry name" value="Retrovirus zinc finger-like domains"/>
    <property type="match status" value="1"/>
</dbReference>
<organism evidence="4 5">
    <name type="scientific">Engystomops pustulosus</name>
    <name type="common">Tungara frog</name>
    <name type="synonym">Physalaemus pustulosus</name>
    <dbReference type="NCBI Taxonomy" id="76066"/>
    <lineage>
        <taxon>Eukaryota</taxon>
        <taxon>Metazoa</taxon>
        <taxon>Chordata</taxon>
        <taxon>Craniata</taxon>
        <taxon>Vertebrata</taxon>
        <taxon>Euteleostomi</taxon>
        <taxon>Amphibia</taxon>
        <taxon>Batrachia</taxon>
        <taxon>Anura</taxon>
        <taxon>Neobatrachia</taxon>
        <taxon>Hyloidea</taxon>
        <taxon>Leptodactylidae</taxon>
        <taxon>Leiuperinae</taxon>
        <taxon>Engystomops</taxon>
    </lineage>
</organism>
<dbReference type="GO" id="GO:0006508">
    <property type="term" value="P:proteolysis"/>
    <property type="evidence" value="ECO:0007669"/>
    <property type="project" value="InterPro"/>
</dbReference>
<dbReference type="GO" id="GO:0004190">
    <property type="term" value="F:aspartic-type endopeptidase activity"/>
    <property type="evidence" value="ECO:0007669"/>
    <property type="project" value="InterPro"/>
</dbReference>
<evidence type="ECO:0000256" key="2">
    <source>
        <dbReference type="SAM" id="MobiDB-lite"/>
    </source>
</evidence>
<dbReference type="PROSITE" id="PS50158">
    <property type="entry name" value="ZF_CCHC"/>
    <property type="match status" value="1"/>
</dbReference>
<dbReference type="InterPro" id="IPR048270">
    <property type="entry name" value="PNMA_C"/>
</dbReference>
<dbReference type="PROSITE" id="PS00141">
    <property type="entry name" value="ASP_PROTEASE"/>
    <property type="match status" value="1"/>
</dbReference>
<dbReference type="PANTHER" id="PTHR23095:SF17">
    <property type="entry name" value="PARANEOPLASTIC ANTIGEN MA1"/>
    <property type="match status" value="1"/>
</dbReference>
<dbReference type="SUPFAM" id="SSF50630">
    <property type="entry name" value="Acid proteases"/>
    <property type="match status" value="1"/>
</dbReference>
<dbReference type="PANTHER" id="PTHR23095">
    <property type="entry name" value="PARANEOPLASTIC ANTIGEN"/>
    <property type="match status" value="1"/>
</dbReference>
<dbReference type="Pfam" id="PF14893">
    <property type="entry name" value="PNMA"/>
    <property type="match status" value="1"/>
</dbReference>
<comment type="caution">
    <text evidence="4">The sequence shown here is derived from an EMBL/GenBank/DDBJ whole genome shotgun (WGS) entry which is preliminary data.</text>
</comment>
<dbReference type="InterPro" id="IPR001969">
    <property type="entry name" value="Aspartic_peptidase_AS"/>
</dbReference>
<dbReference type="InterPro" id="IPR036875">
    <property type="entry name" value="Znf_CCHC_sf"/>
</dbReference>
<dbReference type="InterPro" id="IPR021109">
    <property type="entry name" value="Peptidase_aspartic_dom_sf"/>
</dbReference>
<dbReference type="AlphaFoldDB" id="A0AAV6YNU2"/>
<dbReference type="SMART" id="SM00343">
    <property type="entry name" value="ZnF_C2HC"/>
    <property type="match status" value="1"/>
</dbReference>
<proteinExistence type="predicted"/>
<keyword evidence="1" id="KW-0479">Metal-binding</keyword>
<dbReference type="CDD" id="cd00303">
    <property type="entry name" value="retropepsin_like"/>
    <property type="match status" value="1"/>
</dbReference>
<dbReference type="Gene3D" id="2.40.70.10">
    <property type="entry name" value="Acid Proteases"/>
    <property type="match status" value="1"/>
</dbReference>
<keyword evidence="1" id="KW-0862">Zinc</keyword>
<dbReference type="GO" id="GO:0003676">
    <property type="term" value="F:nucleic acid binding"/>
    <property type="evidence" value="ECO:0007669"/>
    <property type="project" value="InterPro"/>
</dbReference>
<evidence type="ECO:0000259" key="3">
    <source>
        <dbReference type="PROSITE" id="PS50158"/>
    </source>
</evidence>
<feature type="compositionally biased region" description="Basic and acidic residues" evidence="2">
    <location>
        <begin position="383"/>
        <end position="398"/>
    </location>
</feature>
<gene>
    <name evidence="4" type="ORF">GDO81_026028</name>
</gene>
<accession>A0AAV6YNU2</accession>
<feature type="domain" description="CCHC-type" evidence="3">
    <location>
        <begin position="419"/>
        <end position="434"/>
    </location>
</feature>
<dbReference type="InterPro" id="IPR001878">
    <property type="entry name" value="Znf_CCHC"/>
</dbReference>
<evidence type="ECO:0000313" key="4">
    <source>
        <dbReference type="EMBL" id="KAG8536600.1"/>
    </source>
</evidence>
<dbReference type="GO" id="GO:0008270">
    <property type="term" value="F:zinc ion binding"/>
    <property type="evidence" value="ECO:0007669"/>
    <property type="project" value="UniProtKB-KW"/>
</dbReference>